<keyword evidence="3" id="KW-0274">FAD</keyword>
<proteinExistence type="inferred from homology"/>
<name>A0ABX1JI10_9PSEU</name>
<evidence type="ECO:0000259" key="6">
    <source>
        <dbReference type="Pfam" id="PF07992"/>
    </source>
</evidence>
<comment type="caution">
    <text evidence="7">The sequence shown here is derived from an EMBL/GenBank/DDBJ whole genome shotgun (WGS) entry which is preliminary data.</text>
</comment>
<accession>A0ABX1JI10</accession>
<evidence type="ECO:0000256" key="3">
    <source>
        <dbReference type="ARBA" id="ARBA00022827"/>
    </source>
</evidence>
<feature type="domain" description="FAD/NAD(P)-binding" evidence="6">
    <location>
        <begin position="10"/>
        <end position="335"/>
    </location>
</feature>
<evidence type="ECO:0000256" key="2">
    <source>
        <dbReference type="ARBA" id="ARBA00022630"/>
    </source>
</evidence>
<evidence type="ECO:0000256" key="4">
    <source>
        <dbReference type="ARBA" id="ARBA00023002"/>
    </source>
</evidence>
<dbReference type="Proteomes" id="UP000715441">
    <property type="component" value="Unassembled WGS sequence"/>
</dbReference>
<dbReference type="SUPFAM" id="SSF51905">
    <property type="entry name" value="FAD/NAD(P)-binding domain"/>
    <property type="match status" value="1"/>
</dbReference>
<evidence type="ECO:0000256" key="5">
    <source>
        <dbReference type="ARBA" id="ARBA00023027"/>
    </source>
</evidence>
<dbReference type="RefSeq" id="WP_168523082.1">
    <property type="nucleotide sequence ID" value="NZ_JAAXLS010000068.1"/>
</dbReference>
<evidence type="ECO:0000256" key="1">
    <source>
        <dbReference type="ARBA" id="ARBA00005272"/>
    </source>
</evidence>
<dbReference type="Pfam" id="PF07992">
    <property type="entry name" value="Pyr_redox_2"/>
    <property type="match status" value="1"/>
</dbReference>
<dbReference type="PANTHER" id="PTHR43706:SF45">
    <property type="entry name" value="NADH DEHYDROGENASE-LIKE PROTEIN RV1812C"/>
    <property type="match status" value="1"/>
</dbReference>
<keyword evidence="5" id="KW-0520">NAD</keyword>
<keyword evidence="4" id="KW-0560">Oxidoreductase</keyword>
<keyword evidence="2" id="KW-0285">Flavoprotein</keyword>
<dbReference type="PRINTS" id="PR00368">
    <property type="entry name" value="FADPNR"/>
</dbReference>
<dbReference type="EMBL" id="JAAXLS010000068">
    <property type="protein sequence ID" value="NKQ58856.1"/>
    <property type="molecule type" value="Genomic_DNA"/>
</dbReference>
<comment type="similarity">
    <text evidence="1">Belongs to the NADH dehydrogenase family.</text>
</comment>
<reference evidence="7 8" key="1">
    <citation type="submission" date="2020-04" db="EMBL/GenBank/DDBJ databases">
        <title>Novel species.</title>
        <authorList>
            <person name="Teo W.F.A."/>
            <person name="Lipun K."/>
            <person name="Srisuk N."/>
            <person name="Duangmal K."/>
        </authorList>
    </citation>
    <scope>NUCLEOTIDE SEQUENCE [LARGE SCALE GENOMIC DNA]</scope>
    <source>
        <strain evidence="7 8">K13G38</strain>
    </source>
</reference>
<protein>
    <submittedName>
        <fullName evidence="7">NAD(P)/FAD-dependent oxidoreductase</fullName>
    </submittedName>
</protein>
<dbReference type="InterPro" id="IPR023753">
    <property type="entry name" value="FAD/NAD-binding_dom"/>
</dbReference>
<dbReference type="InterPro" id="IPR045024">
    <property type="entry name" value="NDH-2"/>
</dbReference>
<gene>
    <name evidence="7" type="ORF">HFP15_39040</name>
</gene>
<evidence type="ECO:0000313" key="8">
    <source>
        <dbReference type="Proteomes" id="UP000715441"/>
    </source>
</evidence>
<dbReference type="Gene3D" id="3.50.50.100">
    <property type="match status" value="1"/>
</dbReference>
<evidence type="ECO:0000313" key="7">
    <source>
        <dbReference type="EMBL" id="NKQ58856.1"/>
    </source>
</evidence>
<sequence length="443" mass="47734">MATTSHDTPRVLVVGAGQAGMHVAVRLRHRLRPGEATITVVDPHSYLTYQPLLAEAAAGNLEPRHVVVPLRPVLPGVEVITRAVVSIDHSRRTAYLASDAGAPEPLGYDVVVLAPGSVTRVLPVPGLAERGIGFKTVGEAIHLRNHVLAQLDTAASAGSDAERERALTFVFVGGGYAGVEALAELQDMARAACRHYPGIEPGQMRWVLLEATGRILPEVGERMGHYTADLLRRRGIDIRLDTRLTSVVDGHVVLDDGSEFDAGTLVWTAGVAPHPLLKQTGVPLDERGRVLVTEYLSIVDTPGAWALGDCAAVPDLTRDPGAVCPPSAQHAVRQARVAADNVIAALRGSALKPYRHTSAGSVAGLGLYQGVAQIYRLRLRGMPAWLAHRTYHLLTLPTWNRRLRVVADWTLALLFPREIVSLDALEHARDEFTNAAAEAARRR</sequence>
<dbReference type="InterPro" id="IPR036188">
    <property type="entry name" value="FAD/NAD-bd_sf"/>
</dbReference>
<dbReference type="PANTHER" id="PTHR43706">
    <property type="entry name" value="NADH DEHYDROGENASE"/>
    <property type="match status" value="1"/>
</dbReference>
<keyword evidence="8" id="KW-1185">Reference proteome</keyword>
<organism evidence="7 8">
    <name type="scientific">Amycolatopsis acididurans</name>
    <dbReference type="NCBI Taxonomy" id="2724524"/>
    <lineage>
        <taxon>Bacteria</taxon>
        <taxon>Bacillati</taxon>
        <taxon>Actinomycetota</taxon>
        <taxon>Actinomycetes</taxon>
        <taxon>Pseudonocardiales</taxon>
        <taxon>Pseudonocardiaceae</taxon>
        <taxon>Amycolatopsis</taxon>
    </lineage>
</organism>